<sequence>MLKKIGLLFAAVLTINSLFAVKPQFVHAASALPTISSSPSPIPSPQPTSVPTPVLRADLTQKSEETSGHLERLLEEQVLGPVWPVNPLKYAIRASIASGVPANTIVLLLLLPVIAFVIAASRHIVGLRGFGIFLPAALSVVFVALGPIIGIGLFLLIVLLSTTTRLALRKFKIQLQYLPRMALILWSVVVGVLGMLFLSPFLGGFVFGNISIFPVLILALLAEDFTKTQIGKSAKTAINLTTETLILALMSYILLTLKTIQEFALLNPEVLLLLTAAGDVLLGRYIGLRLRELWRFRKLFKN</sequence>
<dbReference type="EMBL" id="MGGW01000009">
    <property type="protein sequence ID" value="OGM54853.1"/>
    <property type="molecule type" value="Genomic_DNA"/>
</dbReference>
<evidence type="ECO:0000256" key="1">
    <source>
        <dbReference type="SAM" id="Phobius"/>
    </source>
</evidence>
<proteinExistence type="predicted"/>
<reference evidence="4 5" key="1">
    <citation type="journal article" date="2016" name="Nat. Commun.">
        <title>Thousands of microbial genomes shed light on interconnected biogeochemical processes in an aquifer system.</title>
        <authorList>
            <person name="Anantharaman K."/>
            <person name="Brown C.T."/>
            <person name="Hug L.A."/>
            <person name="Sharon I."/>
            <person name="Castelle C.J."/>
            <person name="Probst A.J."/>
            <person name="Thomas B.C."/>
            <person name="Singh A."/>
            <person name="Wilkins M.J."/>
            <person name="Karaoz U."/>
            <person name="Brodie E.L."/>
            <person name="Williams K.H."/>
            <person name="Hubbard S.S."/>
            <person name="Banfield J.F."/>
        </authorList>
    </citation>
    <scope>NUCLEOTIDE SEQUENCE [LARGE SCALE GENOMIC DNA]</scope>
</reference>
<feature type="transmembrane region" description="Helical" evidence="1">
    <location>
        <begin position="180"/>
        <end position="199"/>
    </location>
</feature>
<feature type="signal peptide" evidence="2">
    <location>
        <begin position="1"/>
        <end position="28"/>
    </location>
</feature>
<accession>A0A1F8ASW8</accession>
<organism evidence="4 5">
    <name type="scientific">Candidatus Woesebacteria bacterium RIFCSPHIGHO2_12_FULL_41_24</name>
    <dbReference type="NCBI Taxonomy" id="1802510"/>
    <lineage>
        <taxon>Bacteria</taxon>
        <taxon>Candidatus Woeseibacteriota</taxon>
    </lineage>
</organism>
<feature type="transmembrane region" description="Helical" evidence="1">
    <location>
        <begin position="270"/>
        <end position="288"/>
    </location>
</feature>
<evidence type="ECO:0000313" key="5">
    <source>
        <dbReference type="Proteomes" id="UP000178603"/>
    </source>
</evidence>
<protein>
    <recommendedName>
        <fullName evidence="3">7 transmembrane helices usually fused to an inactive transglutaminase domain-containing protein</fullName>
    </recommendedName>
</protein>
<feature type="transmembrane region" description="Helical" evidence="1">
    <location>
        <begin position="237"/>
        <end position="255"/>
    </location>
</feature>
<feature type="transmembrane region" description="Helical" evidence="1">
    <location>
        <begin position="205"/>
        <end position="225"/>
    </location>
</feature>
<feature type="chain" id="PRO_5009534942" description="7 transmembrane helices usually fused to an inactive transglutaminase domain-containing protein" evidence="2">
    <location>
        <begin position="29"/>
        <end position="302"/>
    </location>
</feature>
<keyword evidence="2" id="KW-0732">Signal</keyword>
<name>A0A1F8ASW8_9BACT</name>
<keyword evidence="1" id="KW-0812">Transmembrane</keyword>
<keyword evidence="1" id="KW-1133">Transmembrane helix</keyword>
<dbReference type="Pfam" id="PF14402">
    <property type="entry name" value="7TM_transglut"/>
    <property type="match status" value="1"/>
</dbReference>
<dbReference type="Proteomes" id="UP000178603">
    <property type="component" value="Unassembled WGS sequence"/>
</dbReference>
<comment type="caution">
    <text evidence="4">The sequence shown here is derived from an EMBL/GenBank/DDBJ whole genome shotgun (WGS) entry which is preliminary data.</text>
</comment>
<feature type="transmembrane region" description="Helical" evidence="1">
    <location>
        <begin position="90"/>
        <end position="118"/>
    </location>
</feature>
<dbReference type="AlphaFoldDB" id="A0A1F8ASW8"/>
<evidence type="ECO:0000259" key="3">
    <source>
        <dbReference type="Pfam" id="PF14402"/>
    </source>
</evidence>
<evidence type="ECO:0000313" key="4">
    <source>
        <dbReference type="EMBL" id="OGM54853.1"/>
    </source>
</evidence>
<keyword evidence="1" id="KW-0472">Membrane</keyword>
<gene>
    <name evidence="4" type="ORF">A3E44_01700</name>
</gene>
<feature type="domain" description="7 transmembrane helices usually fused to an inactive transglutaminase" evidence="3">
    <location>
        <begin position="106"/>
        <end position="299"/>
    </location>
</feature>
<evidence type="ECO:0000256" key="2">
    <source>
        <dbReference type="SAM" id="SignalP"/>
    </source>
</evidence>
<dbReference type="InterPro" id="IPR025840">
    <property type="entry name" value="7TM_transglut"/>
</dbReference>